<gene>
    <name evidence="2" type="ORF">GL286_11480</name>
</gene>
<evidence type="ECO:0008006" key="4">
    <source>
        <dbReference type="Google" id="ProtNLM"/>
    </source>
</evidence>
<proteinExistence type="predicted"/>
<protein>
    <recommendedName>
        <fullName evidence="4">Glycosyltransferase</fullName>
    </recommendedName>
</protein>
<evidence type="ECO:0000313" key="2">
    <source>
        <dbReference type="EMBL" id="MTH78352.1"/>
    </source>
</evidence>
<dbReference type="Proteomes" id="UP000478183">
    <property type="component" value="Unassembled WGS sequence"/>
</dbReference>
<dbReference type="InterPro" id="IPR029044">
    <property type="entry name" value="Nucleotide-diphossugar_trans"/>
</dbReference>
<dbReference type="OrthoDB" id="9802649at2"/>
<evidence type="ECO:0000313" key="3">
    <source>
        <dbReference type="Proteomes" id="UP000478183"/>
    </source>
</evidence>
<dbReference type="SUPFAM" id="SSF53448">
    <property type="entry name" value="Nucleotide-diphospho-sugar transferases"/>
    <property type="match status" value="1"/>
</dbReference>
<organism evidence="2 3">
    <name type="scientific">Paracoccus aestuariivivens</name>
    <dbReference type="NCBI Taxonomy" id="1820333"/>
    <lineage>
        <taxon>Bacteria</taxon>
        <taxon>Pseudomonadati</taxon>
        <taxon>Pseudomonadota</taxon>
        <taxon>Alphaproteobacteria</taxon>
        <taxon>Rhodobacterales</taxon>
        <taxon>Paracoccaceae</taxon>
        <taxon>Paracoccus</taxon>
    </lineage>
</organism>
<sequence>MGPRGQPEIRGGSGKSGSPTDGCLPDADGGLGSGHGSGRDRPRLCGRARGNLMEPLRAIDIVENTIGFDADWYATTYPDVELVGLGPKEHYARFGHLLKRGVSADQGDVLELPDLAVALRRKPKISYCTPIMNRPDDVRGTLAANLEANRTISDQIEFIIIFLDEDRETQDWVRTTFPEELASGYLRMIVDQPLDGWHFGRAKNSHRFAARGLIYSSLDGDNFVTMEESQLLLSVADANPDGFVFHHFTGKWGDGSSGRISMPMHFYREVGYDESFLPRQYDEMDVLLTVMNAYPRVPLVRIKADNHGFASKRSREFFADAGISNPIVEVEAVQNRLPLNPKTDGYVDEDISMQAMTTFNQGVCFMKNTRNPQMRDKYLQLAVQGRHQVVDAVPSEKILGTLFRSNGYPDPDSLEIGIDDVCIFACMKNDENFLLPFYNHHKALGVKHFFIVDDGSEKPIAELLPYDDVHVFHPKVGRFLTAKGMWIEGMMKGYLNEGQWALTLDADEFVDLPQGFSTIQELARTLRERGQETMATLLVDLVPDPEATTESLTRAETDFLELFNHHVWVDQPLSKEYAQHGPIKWAFGPYAELSWKLDTRFHAFGTFDSLRKISLAQFRKGRHVNQGFHTLHYNDGTPQPGHEIWDTELVLPIRHFKLLKLFSGEARKRMAAMVAEASSSAYHARTTENISKIFGDGGEQQMEKVRNLPCQPVSRMLLHSVIPKNYAAL</sequence>
<dbReference type="Pfam" id="PF13704">
    <property type="entry name" value="Glyco_tranf_2_4"/>
    <property type="match status" value="1"/>
</dbReference>
<dbReference type="EMBL" id="WMIE01000006">
    <property type="protein sequence ID" value="MTH78352.1"/>
    <property type="molecule type" value="Genomic_DNA"/>
</dbReference>
<name>A0A6L6J8F0_9RHOB</name>
<reference evidence="2 3" key="1">
    <citation type="submission" date="2019-11" db="EMBL/GenBank/DDBJ databases">
        <authorList>
            <person name="Dong K."/>
        </authorList>
    </citation>
    <scope>NUCLEOTIDE SEQUENCE [LARGE SCALE GENOMIC DNA]</scope>
    <source>
        <strain evidence="2 3">NBRC 111993</strain>
    </source>
</reference>
<feature type="region of interest" description="Disordered" evidence="1">
    <location>
        <begin position="1"/>
        <end position="42"/>
    </location>
</feature>
<evidence type="ECO:0000256" key="1">
    <source>
        <dbReference type="SAM" id="MobiDB-lite"/>
    </source>
</evidence>
<dbReference type="AlphaFoldDB" id="A0A6L6J8F0"/>
<keyword evidence="3" id="KW-1185">Reference proteome</keyword>
<accession>A0A6L6J8F0</accession>
<comment type="caution">
    <text evidence="2">The sequence shown here is derived from an EMBL/GenBank/DDBJ whole genome shotgun (WGS) entry which is preliminary data.</text>
</comment>